<accession>A0A8T0RX71</accession>
<dbReference type="Proteomes" id="UP000823388">
    <property type="component" value="Chromosome 5N"/>
</dbReference>
<evidence type="ECO:0000313" key="2">
    <source>
        <dbReference type="Proteomes" id="UP000823388"/>
    </source>
</evidence>
<dbReference type="PANTHER" id="PTHR33994:SF24">
    <property type="entry name" value="OS01G0712500 PROTEIN"/>
    <property type="match status" value="1"/>
</dbReference>
<reference evidence="1" key="1">
    <citation type="submission" date="2020-05" db="EMBL/GenBank/DDBJ databases">
        <title>WGS assembly of Panicum virgatum.</title>
        <authorList>
            <person name="Lovell J.T."/>
            <person name="Jenkins J."/>
            <person name="Shu S."/>
            <person name="Juenger T.E."/>
            <person name="Schmutz J."/>
        </authorList>
    </citation>
    <scope>NUCLEOTIDE SEQUENCE</scope>
    <source>
        <strain evidence="1">AP13</strain>
    </source>
</reference>
<comment type="caution">
    <text evidence="1">The sequence shown here is derived from an EMBL/GenBank/DDBJ whole genome shotgun (WGS) entry which is preliminary data.</text>
</comment>
<organism evidence="1 2">
    <name type="scientific">Panicum virgatum</name>
    <name type="common">Blackwell switchgrass</name>
    <dbReference type="NCBI Taxonomy" id="38727"/>
    <lineage>
        <taxon>Eukaryota</taxon>
        <taxon>Viridiplantae</taxon>
        <taxon>Streptophyta</taxon>
        <taxon>Embryophyta</taxon>
        <taxon>Tracheophyta</taxon>
        <taxon>Spermatophyta</taxon>
        <taxon>Magnoliopsida</taxon>
        <taxon>Liliopsida</taxon>
        <taxon>Poales</taxon>
        <taxon>Poaceae</taxon>
        <taxon>PACMAD clade</taxon>
        <taxon>Panicoideae</taxon>
        <taxon>Panicodae</taxon>
        <taxon>Paniceae</taxon>
        <taxon>Panicinae</taxon>
        <taxon>Panicum</taxon>
        <taxon>Panicum sect. Hiantes</taxon>
    </lineage>
</organism>
<dbReference type="AlphaFoldDB" id="A0A8T0RX71"/>
<protein>
    <recommendedName>
        <fullName evidence="3">Late embryogenesis abundant protein LEA-2 subgroup domain-containing protein</fullName>
    </recommendedName>
</protein>
<evidence type="ECO:0000313" key="1">
    <source>
        <dbReference type="EMBL" id="KAG2591182.1"/>
    </source>
</evidence>
<keyword evidence="2" id="KW-1185">Reference proteome</keyword>
<gene>
    <name evidence="1" type="ORF">PVAP13_5NG437800</name>
</gene>
<sequence>MLIVGACAGIYNINQDYPISSSIELVSVKGLLEPSLAPGEVPPAIVLLVRVENHGHYYDEYREGGGVTVSYAGVPLVRGRTPSFRVGAKETLAFVVNATTESSVGVPEDLSRLMSAERRHGAAQLDVVMQLGWPGWESYSYVWSVDLDG</sequence>
<dbReference type="PANTHER" id="PTHR33994">
    <property type="entry name" value="OS04G0515000 PROTEIN"/>
    <property type="match status" value="1"/>
</dbReference>
<dbReference type="EMBL" id="CM029046">
    <property type="protein sequence ID" value="KAG2591182.1"/>
    <property type="molecule type" value="Genomic_DNA"/>
</dbReference>
<proteinExistence type="predicted"/>
<evidence type="ECO:0008006" key="3">
    <source>
        <dbReference type="Google" id="ProtNLM"/>
    </source>
</evidence>
<name>A0A8T0RX71_PANVG</name>